<protein>
    <submittedName>
        <fullName evidence="1">Uncharacterized protein</fullName>
    </submittedName>
</protein>
<sequence>MNICGTVFLPERSTISSCAAGSLVISISLKGILFLLNKALALVQYGQGTLVYMTTSRISPPLSIHVYALG</sequence>
<evidence type="ECO:0000313" key="1">
    <source>
        <dbReference type="EMBL" id="KJV64377.1"/>
    </source>
</evidence>
<organism evidence="1 2">
    <name type="scientific">Anaplasma phagocytophilum str. ApMUC09</name>
    <dbReference type="NCBI Taxonomy" id="1359152"/>
    <lineage>
        <taxon>Bacteria</taxon>
        <taxon>Pseudomonadati</taxon>
        <taxon>Pseudomonadota</taxon>
        <taxon>Alphaproteobacteria</taxon>
        <taxon>Rickettsiales</taxon>
        <taxon>Anaplasmataceae</taxon>
        <taxon>Anaplasma</taxon>
        <taxon>phagocytophilum group</taxon>
    </lineage>
</organism>
<gene>
    <name evidence="1" type="ORF">APHMUC_0957</name>
</gene>
<comment type="caution">
    <text evidence="1">The sequence shown here is derived from an EMBL/GenBank/DDBJ whole genome shotgun (WGS) entry which is preliminary data.</text>
</comment>
<reference evidence="1 2" key="1">
    <citation type="submission" date="2015-02" db="EMBL/GenBank/DDBJ databases">
        <title>Genome Sequencing of Rickettsiales.</title>
        <authorList>
            <person name="Daugherty S.C."/>
            <person name="Su Q."/>
            <person name="Abolude K."/>
            <person name="Beier-Sexton M."/>
            <person name="Carlyon J.A."/>
            <person name="Carter R."/>
            <person name="Day N.P."/>
            <person name="Dumler S.J."/>
            <person name="Dyachenko V."/>
            <person name="Godinez A."/>
            <person name="Kurtti T.J."/>
            <person name="Lichay M."/>
            <person name="Mullins K.E."/>
            <person name="Ott S."/>
            <person name="Pappas-Brown V."/>
            <person name="Paris D.H."/>
            <person name="Patel P."/>
            <person name="Richards A.L."/>
            <person name="Sadzewicz L."/>
            <person name="Sears K."/>
            <person name="Seidman D."/>
            <person name="Sengamalay N."/>
            <person name="Stenos J."/>
            <person name="Tallon L.J."/>
            <person name="Vincent G."/>
            <person name="Fraser C.M."/>
            <person name="Munderloh U."/>
            <person name="Dunning-Hotopp J.C."/>
        </authorList>
    </citation>
    <scope>NUCLEOTIDE SEQUENCE [LARGE SCALE GENOMIC DNA]</scope>
    <source>
        <strain evidence="1 2">ApMUC09</strain>
    </source>
</reference>
<accession>A0A0F3N9J9</accession>
<evidence type="ECO:0000313" key="2">
    <source>
        <dbReference type="Proteomes" id="UP000033441"/>
    </source>
</evidence>
<dbReference type="EMBL" id="LANV01000001">
    <property type="protein sequence ID" value="KJV64377.1"/>
    <property type="molecule type" value="Genomic_DNA"/>
</dbReference>
<dbReference type="AlphaFoldDB" id="A0A0F3N9J9"/>
<name>A0A0F3N9J9_ANAPH</name>
<dbReference type="Proteomes" id="UP000033441">
    <property type="component" value="Unassembled WGS sequence"/>
</dbReference>
<proteinExistence type="predicted"/>